<evidence type="ECO:0000313" key="1">
    <source>
        <dbReference type="EMBL" id="REF99955.1"/>
    </source>
</evidence>
<comment type="caution">
    <text evidence="1">The sequence shown here is derived from an EMBL/GenBank/DDBJ whole genome shotgun (WGS) entry which is preliminary data.</text>
</comment>
<accession>A0A3D9ZRV8</accession>
<sequence>MGTDADAGWFAQRRRAIEAHASAQETRRAREAEQAAELIAAFVKDAVERGLAPTALTAPVHRGRVRYRTTLRGWYLDRDRELAVDTDGRFYVLAVANSVRARLTGVDVEPRPAPLVVGEGGRDGESIPLRTLLQRRLDAKE</sequence>
<evidence type="ECO:0000313" key="2">
    <source>
        <dbReference type="Proteomes" id="UP000256913"/>
    </source>
</evidence>
<gene>
    <name evidence="1" type="ORF">DFJ67_6002</name>
</gene>
<proteinExistence type="predicted"/>
<dbReference type="Proteomes" id="UP000256913">
    <property type="component" value="Unassembled WGS sequence"/>
</dbReference>
<dbReference type="AlphaFoldDB" id="A0A3D9ZRV8"/>
<keyword evidence="2" id="KW-1185">Reference proteome</keyword>
<dbReference type="RefSeq" id="WP_116071136.1">
    <property type="nucleotide sequence ID" value="NZ_BONB01000118.1"/>
</dbReference>
<dbReference type="EMBL" id="QUMQ01000001">
    <property type="protein sequence ID" value="REF99955.1"/>
    <property type="molecule type" value="Genomic_DNA"/>
</dbReference>
<protein>
    <submittedName>
        <fullName evidence="1">Uncharacterized protein</fullName>
    </submittedName>
</protein>
<reference evidence="1 2" key="1">
    <citation type="submission" date="2018-08" db="EMBL/GenBank/DDBJ databases">
        <title>Sequencing the genomes of 1000 actinobacteria strains.</title>
        <authorList>
            <person name="Klenk H.-P."/>
        </authorList>
    </citation>
    <scope>NUCLEOTIDE SEQUENCE [LARGE SCALE GENOMIC DNA]</scope>
    <source>
        <strain evidence="1 2">DSM 44099</strain>
    </source>
</reference>
<name>A0A3D9ZRV8_9ACTN</name>
<organism evidence="1 2">
    <name type="scientific">Asanoa ferruginea</name>
    <dbReference type="NCBI Taxonomy" id="53367"/>
    <lineage>
        <taxon>Bacteria</taxon>
        <taxon>Bacillati</taxon>
        <taxon>Actinomycetota</taxon>
        <taxon>Actinomycetes</taxon>
        <taxon>Micromonosporales</taxon>
        <taxon>Micromonosporaceae</taxon>
        <taxon>Asanoa</taxon>
    </lineage>
</organism>
<dbReference type="OrthoDB" id="3254362at2"/>